<comment type="subcellular location">
    <subcellularLocation>
        <location evidence="1">Secreted</location>
        <location evidence="1">Extracellular space</location>
    </subcellularLocation>
</comment>
<reference evidence="7" key="1">
    <citation type="submission" date="2024-03" db="EMBL/GenBank/DDBJ databases">
        <title>WGS assembly of Saponaria officinalis var. Norfolk2.</title>
        <authorList>
            <person name="Jenkins J."/>
            <person name="Shu S."/>
            <person name="Grimwood J."/>
            <person name="Barry K."/>
            <person name="Goodstein D."/>
            <person name="Schmutz J."/>
            <person name="Leebens-Mack J."/>
            <person name="Osbourn A."/>
        </authorList>
    </citation>
    <scope>NUCLEOTIDE SEQUENCE [LARGE SCALE GENOMIC DNA]</scope>
    <source>
        <strain evidence="7">JIC</strain>
    </source>
</reference>
<dbReference type="Pfam" id="PF14543">
    <property type="entry name" value="TAXi_N"/>
    <property type="match status" value="1"/>
</dbReference>
<dbReference type="InterPro" id="IPR033121">
    <property type="entry name" value="PEPTIDASE_A1"/>
</dbReference>
<keyword evidence="8" id="KW-1185">Reference proteome</keyword>
<protein>
    <recommendedName>
        <fullName evidence="6">Peptidase A1 domain-containing protein</fullName>
    </recommendedName>
</protein>
<dbReference type="InterPro" id="IPR032861">
    <property type="entry name" value="TAXi_N"/>
</dbReference>
<dbReference type="Proteomes" id="UP001443914">
    <property type="component" value="Unassembled WGS sequence"/>
</dbReference>
<feature type="domain" description="Peptidase A1" evidence="6">
    <location>
        <begin position="46"/>
        <end position="437"/>
    </location>
</feature>
<dbReference type="PROSITE" id="PS51767">
    <property type="entry name" value="PEPTIDASE_A1"/>
    <property type="match status" value="1"/>
</dbReference>
<gene>
    <name evidence="7" type="ORF">RND81_14G070300</name>
</gene>
<dbReference type="AlphaFoldDB" id="A0AAW1GM84"/>
<dbReference type="GO" id="GO:0004190">
    <property type="term" value="F:aspartic-type endopeptidase activity"/>
    <property type="evidence" value="ECO:0007669"/>
    <property type="project" value="InterPro"/>
</dbReference>
<sequence>MATSSTSTHLTLLTLTTIFLSINIPKAFSNTQYILPILKDTPRTQYYTSFLLGTPSFKVTLSIDLSNPWSWFTCNSVGNNETIYEPVPNSSSYHPIRCQNTTCASYDSQFCYDCDYQTCLLAKGQTCGTEPYGPYFYTHDFQEGHFIAPLITDVITVYKSSTTQMLAKTQVNNFPFGCGYISELKGLSRYTKGVLSLARKNSALPSLIARNFNVPRKFALCLPSSSTTGVNGVVYFGGGPYILPPSTNDLSKSFATTPLVVNPVDTGVTFYQGKSSVDYFVNVKSILVDGTPITINSSLLLINRNGTGGTKLSTIDGYTILHTGIYNALVKAFAAKAATMNIARVGPVSSFGACFSSKNIVGTKTGPKVPIIELVLDGGGKWSIYGYNSMVKVSNDVRCLGFLDGGVNVKTSIVIGGKQMEDNLIEFDLETSKLGVTSSLLSFGTSCSQFKGVV</sequence>
<dbReference type="GO" id="GO:0006508">
    <property type="term" value="P:proteolysis"/>
    <property type="evidence" value="ECO:0007669"/>
    <property type="project" value="InterPro"/>
</dbReference>
<proteinExistence type="inferred from homology"/>
<feature type="chain" id="PRO_5043441347" description="Peptidase A1 domain-containing protein" evidence="5">
    <location>
        <begin position="30"/>
        <end position="454"/>
    </location>
</feature>
<dbReference type="InterPro" id="IPR032799">
    <property type="entry name" value="TAXi_C"/>
</dbReference>
<keyword evidence="3" id="KW-0964">Secreted</keyword>
<evidence type="ECO:0000259" key="6">
    <source>
        <dbReference type="PROSITE" id="PS51767"/>
    </source>
</evidence>
<evidence type="ECO:0000256" key="1">
    <source>
        <dbReference type="ARBA" id="ARBA00004239"/>
    </source>
</evidence>
<feature type="signal peptide" evidence="5">
    <location>
        <begin position="1"/>
        <end position="29"/>
    </location>
</feature>
<comment type="caution">
    <text evidence="7">The sequence shown here is derived from an EMBL/GenBank/DDBJ whole genome shotgun (WGS) entry which is preliminary data.</text>
</comment>
<dbReference type="GO" id="GO:0005576">
    <property type="term" value="C:extracellular region"/>
    <property type="evidence" value="ECO:0007669"/>
    <property type="project" value="UniProtKB-SubCell"/>
</dbReference>
<dbReference type="Gene3D" id="2.40.70.10">
    <property type="entry name" value="Acid Proteases"/>
    <property type="match status" value="2"/>
</dbReference>
<keyword evidence="4 5" id="KW-0732">Signal</keyword>
<dbReference type="SUPFAM" id="SSF50630">
    <property type="entry name" value="Acid proteases"/>
    <property type="match status" value="1"/>
</dbReference>
<evidence type="ECO:0000256" key="3">
    <source>
        <dbReference type="ARBA" id="ARBA00022525"/>
    </source>
</evidence>
<evidence type="ECO:0000256" key="2">
    <source>
        <dbReference type="ARBA" id="ARBA00007447"/>
    </source>
</evidence>
<dbReference type="PANTHER" id="PTHR47965">
    <property type="entry name" value="ASPARTYL PROTEASE-RELATED"/>
    <property type="match status" value="1"/>
</dbReference>
<evidence type="ECO:0000313" key="7">
    <source>
        <dbReference type="EMBL" id="KAK9664811.1"/>
    </source>
</evidence>
<accession>A0AAW1GM84</accession>
<evidence type="ECO:0000313" key="8">
    <source>
        <dbReference type="Proteomes" id="UP001443914"/>
    </source>
</evidence>
<dbReference type="EMBL" id="JBDFQZ010000014">
    <property type="protein sequence ID" value="KAK9664811.1"/>
    <property type="molecule type" value="Genomic_DNA"/>
</dbReference>
<dbReference type="InterPro" id="IPR001461">
    <property type="entry name" value="Aspartic_peptidase_A1"/>
</dbReference>
<dbReference type="InterPro" id="IPR021109">
    <property type="entry name" value="Peptidase_aspartic_dom_sf"/>
</dbReference>
<evidence type="ECO:0000256" key="4">
    <source>
        <dbReference type="ARBA" id="ARBA00022729"/>
    </source>
</evidence>
<evidence type="ECO:0000256" key="5">
    <source>
        <dbReference type="SAM" id="SignalP"/>
    </source>
</evidence>
<name>A0AAW1GM84_SAPOF</name>
<dbReference type="Pfam" id="PF14541">
    <property type="entry name" value="TAXi_C"/>
    <property type="match status" value="1"/>
</dbReference>
<dbReference type="PANTHER" id="PTHR47965:SF68">
    <property type="entry name" value="BASIC 7S GLOBULIN-LIKE"/>
    <property type="match status" value="1"/>
</dbReference>
<organism evidence="7 8">
    <name type="scientific">Saponaria officinalis</name>
    <name type="common">Common soapwort</name>
    <name type="synonym">Lychnis saponaria</name>
    <dbReference type="NCBI Taxonomy" id="3572"/>
    <lineage>
        <taxon>Eukaryota</taxon>
        <taxon>Viridiplantae</taxon>
        <taxon>Streptophyta</taxon>
        <taxon>Embryophyta</taxon>
        <taxon>Tracheophyta</taxon>
        <taxon>Spermatophyta</taxon>
        <taxon>Magnoliopsida</taxon>
        <taxon>eudicotyledons</taxon>
        <taxon>Gunneridae</taxon>
        <taxon>Pentapetalae</taxon>
        <taxon>Caryophyllales</taxon>
        <taxon>Caryophyllaceae</taxon>
        <taxon>Caryophylleae</taxon>
        <taxon>Saponaria</taxon>
    </lineage>
</organism>
<dbReference type="FunFam" id="2.40.70.10:FF:000041">
    <property type="entry name" value="Basic 7S globulin"/>
    <property type="match status" value="1"/>
</dbReference>
<comment type="similarity">
    <text evidence="2">Belongs to the peptidase A1 family.</text>
</comment>